<evidence type="ECO:0000313" key="2">
    <source>
        <dbReference type="EMBL" id="SUM57577.1"/>
    </source>
</evidence>
<protein>
    <recommendedName>
        <fullName evidence="4">Stressosome-associated protein Prli42</fullName>
    </recommendedName>
</protein>
<dbReference type="InterPro" id="IPR049722">
    <property type="entry name" value="Prli42-like"/>
</dbReference>
<keyword evidence="1" id="KW-0472">Membrane</keyword>
<dbReference type="RefSeq" id="WP_156962253.1">
    <property type="nucleotide sequence ID" value="NZ_JXWY01000009.1"/>
</dbReference>
<dbReference type="AlphaFoldDB" id="A0A380GVR1"/>
<evidence type="ECO:0008006" key="4">
    <source>
        <dbReference type="Google" id="ProtNLM"/>
    </source>
</evidence>
<organism evidence="2 3">
    <name type="scientific">Staphylococcus microti</name>
    <dbReference type="NCBI Taxonomy" id="569857"/>
    <lineage>
        <taxon>Bacteria</taxon>
        <taxon>Bacillati</taxon>
        <taxon>Bacillota</taxon>
        <taxon>Bacilli</taxon>
        <taxon>Bacillales</taxon>
        <taxon>Staphylococcaceae</taxon>
        <taxon>Staphylococcus</taxon>
    </lineage>
</organism>
<reference evidence="2 3" key="1">
    <citation type="submission" date="2018-06" db="EMBL/GenBank/DDBJ databases">
        <authorList>
            <consortium name="Pathogen Informatics"/>
            <person name="Doyle S."/>
        </authorList>
    </citation>
    <scope>NUCLEOTIDE SEQUENCE [LARGE SCALE GENOMIC DNA]</scope>
    <source>
        <strain evidence="2 3">NCTC13832</strain>
    </source>
</reference>
<dbReference type="Proteomes" id="UP000254100">
    <property type="component" value="Unassembled WGS sequence"/>
</dbReference>
<sequence>MQDKKIRKVLLIVMLLAIVASLLLTGIAPLMSM</sequence>
<keyword evidence="1" id="KW-1133">Transmembrane helix</keyword>
<evidence type="ECO:0000313" key="3">
    <source>
        <dbReference type="Proteomes" id="UP000254100"/>
    </source>
</evidence>
<dbReference type="NCBIfam" id="NF033880">
    <property type="entry name" value="Prli42"/>
    <property type="match status" value="1"/>
</dbReference>
<dbReference type="EMBL" id="UHDT01000001">
    <property type="protein sequence ID" value="SUM57577.1"/>
    <property type="molecule type" value="Genomic_DNA"/>
</dbReference>
<feature type="transmembrane region" description="Helical" evidence="1">
    <location>
        <begin position="9"/>
        <end position="31"/>
    </location>
</feature>
<evidence type="ECO:0000256" key="1">
    <source>
        <dbReference type="SAM" id="Phobius"/>
    </source>
</evidence>
<name>A0A380GVR1_9STAP</name>
<accession>A0A380GVR1</accession>
<keyword evidence="1" id="KW-0812">Transmembrane</keyword>
<gene>
    <name evidence="2" type="ORF">NCTC13832_01260</name>
</gene>
<proteinExistence type="predicted"/>